<dbReference type="RefSeq" id="WP_090094160.1">
    <property type="nucleotide sequence ID" value="NZ_FOMG01000036.1"/>
</dbReference>
<dbReference type="PROSITE" id="PS51257">
    <property type="entry name" value="PROKAR_LIPOPROTEIN"/>
    <property type="match status" value="1"/>
</dbReference>
<protein>
    <recommendedName>
        <fullName evidence="3">DUF5105 domain-containing protein</fullName>
    </recommendedName>
</protein>
<reference evidence="1 2" key="1">
    <citation type="submission" date="2016-10" db="EMBL/GenBank/DDBJ databases">
        <authorList>
            <person name="de Groot N.N."/>
        </authorList>
    </citation>
    <scope>NUCLEOTIDE SEQUENCE [LARGE SCALE GENOMIC DNA]</scope>
    <source>
        <strain evidence="1 2">DSM 12992</strain>
    </source>
</reference>
<keyword evidence="2" id="KW-1185">Reference proteome</keyword>
<accession>A0A1I1RP21</accession>
<organism evidence="1 2">
    <name type="scientific">Clostridium uliginosum</name>
    <dbReference type="NCBI Taxonomy" id="119641"/>
    <lineage>
        <taxon>Bacteria</taxon>
        <taxon>Bacillati</taxon>
        <taxon>Bacillota</taxon>
        <taxon>Clostridia</taxon>
        <taxon>Eubacteriales</taxon>
        <taxon>Clostridiaceae</taxon>
        <taxon>Clostridium</taxon>
    </lineage>
</organism>
<evidence type="ECO:0008006" key="3">
    <source>
        <dbReference type="Google" id="ProtNLM"/>
    </source>
</evidence>
<evidence type="ECO:0000313" key="1">
    <source>
        <dbReference type="EMBL" id="SFD35767.1"/>
    </source>
</evidence>
<name>A0A1I1RP21_9CLOT</name>
<dbReference type="AlphaFoldDB" id="A0A1I1RP21"/>
<evidence type="ECO:0000313" key="2">
    <source>
        <dbReference type="Proteomes" id="UP000199263"/>
    </source>
</evidence>
<dbReference type="Proteomes" id="UP000199263">
    <property type="component" value="Unassembled WGS sequence"/>
</dbReference>
<dbReference type="OrthoDB" id="2041827at2"/>
<sequence>MKKTKRILPLLLTTLLLGCVMLTGCGKKEVKAVESAQILFDLYIKQDTTNAEKIRLTKEEADSLVKKQNELLTTMTKKNFKNSGITVTDEELDSIVKQQLAAMSKVTPTIELVSEKDGISEVKIKSTYIDLVGADEKAVNDAIEKFENTNITNEKELLAQMTSEYVKNVINELNNIQVSADTKEETYKFKKDEKSKVWIPENMFEFGKGIGTLIQK</sequence>
<gene>
    <name evidence="1" type="ORF">SAMN05421842_1369</name>
</gene>
<dbReference type="EMBL" id="FOMG01000036">
    <property type="protein sequence ID" value="SFD35767.1"/>
    <property type="molecule type" value="Genomic_DNA"/>
</dbReference>
<proteinExistence type="predicted"/>